<protein>
    <recommendedName>
        <fullName evidence="7">Acetyltransferase</fullName>
    </recommendedName>
</protein>
<comment type="caution">
    <text evidence="5">The sequence shown here is derived from an EMBL/GenBank/DDBJ whole genome shotgun (WGS) entry which is preliminary data.</text>
</comment>
<dbReference type="InterPro" id="IPR001451">
    <property type="entry name" value="Hexapep"/>
</dbReference>
<reference evidence="5 6" key="1">
    <citation type="submission" date="2014-01" db="EMBL/GenBank/DDBJ databases">
        <title>Genome sequence determination for a cystic fibrosis isolate, Inquilinus limosus.</title>
        <authorList>
            <person name="Pino M."/>
            <person name="Di Conza J."/>
            <person name="Gutkind G."/>
        </authorList>
    </citation>
    <scope>NUCLEOTIDE SEQUENCE [LARGE SCALE GENOMIC DNA]</scope>
    <source>
        <strain evidence="5 6">MP06</strain>
    </source>
</reference>
<dbReference type="InterPro" id="IPR050179">
    <property type="entry name" value="Trans_hexapeptide_repeat"/>
</dbReference>
<sequence length="208" mass="22568">MSAKTLGPEPLIAPTARVSSCSLGLYTEIGAHAVLNEVTLGDYSYLMDGSMAWCVEIGKFCSIAAYTRLNAPNHPTWRATQHHFTYRSSAYGLSDTDDTDFFGWRRENRVTIGHDVWIGHGAIVLPGVTVGTGAAIGAGAVVTRDVAPYTIVAGSPARPIRRRVTEAVEARLLALAWWDWPHDRLRAALQDFRTLDAEGFCARHAAGG</sequence>
<dbReference type="OrthoDB" id="9815592at2"/>
<evidence type="ECO:0000256" key="1">
    <source>
        <dbReference type="ARBA" id="ARBA00007274"/>
    </source>
</evidence>
<keyword evidence="3" id="KW-0677">Repeat</keyword>
<proteinExistence type="inferred from homology"/>
<dbReference type="Proteomes" id="UP000029995">
    <property type="component" value="Unassembled WGS sequence"/>
</dbReference>
<evidence type="ECO:0000256" key="3">
    <source>
        <dbReference type="ARBA" id="ARBA00022737"/>
    </source>
</evidence>
<dbReference type="InterPro" id="IPR017694">
    <property type="entry name" value="Phosphonate_tfrase_rpt"/>
</dbReference>
<evidence type="ECO:0000256" key="2">
    <source>
        <dbReference type="ARBA" id="ARBA00022679"/>
    </source>
</evidence>
<dbReference type="PANTHER" id="PTHR43300">
    <property type="entry name" value="ACETYLTRANSFERASE"/>
    <property type="match status" value="1"/>
</dbReference>
<dbReference type="PANTHER" id="PTHR43300:SF11">
    <property type="entry name" value="ACETYLTRANSFERASE RV3034C-RELATED"/>
    <property type="match status" value="1"/>
</dbReference>
<keyword evidence="4" id="KW-0012">Acyltransferase</keyword>
<dbReference type="EMBL" id="JANX01000101">
    <property type="protein sequence ID" value="KGM34329.1"/>
    <property type="molecule type" value="Genomic_DNA"/>
</dbReference>
<evidence type="ECO:0000313" key="6">
    <source>
        <dbReference type="Proteomes" id="UP000029995"/>
    </source>
</evidence>
<dbReference type="GO" id="GO:0016746">
    <property type="term" value="F:acyltransferase activity"/>
    <property type="evidence" value="ECO:0007669"/>
    <property type="project" value="UniProtKB-KW"/>
</dbReference>
<comment type="similarity">
    <text evidence="1">Belongs to the transferase hexapeptide repeat family.</text>
</comment>
<accession>A0A0A0D867</accession>
<gene>
    <name evidence="5" type="ORF">P409_10855</name>
</gene>
<dbReference type="NCBIfam" id="TIGR03308">
    <property type="entry name" value="phn_thr-fam"/>
    <property type="match status" value="1"/>
</dbReference>
<dbReference type="RefSeq" id="WP_034835400.1">
    <property type="nucleotide sequence ID" value="NZ_JANX01000101.1"/>
</dbReference>
<evidence type="ECO:0008006" key="7">
    <source>
        <dbReference type="Google" id="ProtNLM"/>
    </source>
</evidence>
<dbReference type="CDD" id="cd03349">
    <property type="entry name" value="LbH_XAT"/>
    <property type="match status" value="1"/>
</dbReference>
<name>A0A0A0D867_9PROT</name>
<dbReference type="Pfam" id="PF00132">
    <property type="entry name" value="Hexapep"/>
    <property type="match status" value="1"/>
</dbReference>
<dbReference type="AlphaFoldDB" id="A0A0A0D867"/>
<dbReference type="InterPro" id="IPR018357">
    <property type="entry name" value="Hexapep_transf_CS"/>
</dbReference>
<dbReference type="PROSITE" id="PS00101">
    <property type="entry name" value="HEXAPEP_TRANSFERASES"/>
    <property type="match status" value="1"/>
</dbReference>
<organism evidence="5 6">
    <name type="scientific">Inquilinus limosus MP06</name>
    <dbReference type="NCBI Taxonomy" id="1398085"/>
    <lineage>
        <taxon>Bacteria</taxon>
        <taxon>Pseudomonadati</taxon>
        <taxon>Pseudomonadota</taxon>
        <taxon>Alphaproteobacteria</taxon>
        <taxon>Rhodospirillales</taxon>
        <taxon>Rhodospirillaceae</taxon>
        <taxon>Inquilinus</taxon>
    </lineage>
</organism>
<dbReference type="Gene3D" id="2.160.10.10">
    <property type="entry name" value="Hexapeptide repeat proteins"/>
    <property type="match status" value="1"/>
</dbReference>
<dbReference type="InterPro" id="IPR011004">
    <property type="entry name" value="Trimer_LpxA-like_sf"/>
</dbReference>
<evidence type="ECO:0000256" key="4">
    <source>
        <dbReference type="ARBA" id="ARBA00023315"/>
    </source>
</evidence>
<keyword evidence="2" id="KW-0808">Transferase</keyword>
<dbReference type="SUPFAM" id="SSF51161">
    <property type="entry name" value="Trimeric LpxA-like enzymes"/>
    <property type="match status" value="1"/>
</dbReference>
<evidence type="ECO:0000313" key="5">
    <source>
        <dbReference type="EMBL" id="KGM34329.1"/>
    </source>
</evidence>